<dbReference type="AlphaFoldDB" id="A0A3E1RB70"/>
<keyword evidence="1" id="KW-1133">Transmembrane helix</keyword>
<organism evidence="2 3">
    <name type="scientific">Rhodoferax lacus</name>
    <dbReference type="NCBI Taxonomy" id="2184758"/>
    <lineage>
        <taxon>Bacteria</taxon>
        <taxon>Pseudomonadati</taxon>
        <taxon>Pseudomonadota</taxon>
        <taxon>Betaproteobacteria</taxon>
        <taxon>Burkholderiales</taxon>
        <taxon>Comamonadaceae</taxon>
        <taxon>Rhodoferax</taxon>
    </lineage>
</organism>
<protein>
    <submittedName>
        <fullName evidence="2">Uncharacterized protein</fullName>
    </submittedName>
</protein>
<dbReference type="EMBL" id="QFZK01000011">
    <property type="protein sequence ID" value="RFO95920.1"/>
    <property type="molecule type" value="Genomic_DNA"/>
</dbReference>
<keyword evidence="1" id="KW-0472">Membrane</keyword>
<dbReference type="RefSeq" id="WP_117178973.1">
    <property type="nucleotide sequence ID" value="NZ_QFZK01000011.1"/>
</dbReference>
<accession>A0A3E1RB70</accession>
<comment type="caution">
    <text evidence="2">The sequence shown here is derived from an EMBL/GenBank/DDBJ whole genome shotgun (WGS) entry which is preliminary data.</text>
</comment>
<keyword evidence="1" id="KW-0812">Transmembrane</keyword>
<evidence type="ECO:0000313" key="2">
    <source>
        <dbReference type="EMBL" id="RFO95920.1"/>
    </source>
</evidence>
<gene>
    <name evidence="2" type="ORF">DIC66_15950</name>
</gene>
<reference evidence="2 3" key="1">
    <citation type="submission" date="2018-05" db="EMBL/GenBank/DDBJ databases">
        <title>Rhodoferax soyangensis sp.nov., isolated from an oligotrophic freshwater lake.</title>
        <authorList>
            <person name="Park M."/>
        </authorList>
    </citation>
    <scope>NUCLEOTIDE SEQUENCE [LARGE SCALE GENOMIC DNA]</scope>
    <source>
        <strain evidence="2 3">IMCC26218</strain>
    </source>
</reference>
<name>A0A3E1RB70_9BURK</name>
<proteinExistence type="predicted"/>
<evidence type="ECO:0000313" key="3">
    <source>
        <dbReference type="Proteomes" id="UP000260665"/>
    </source>
</evidence>
<keyword evidence="3" id="KW-1185">Reference proteome</keyword>
<evidence type="ECO:0000256" key="1">
    <source>
        <dbReference type="SAM" id="Phobius"/>
    </source>
</evidence>
<sequence length="151" mass="16573">MSKFDTGSLARFVWRVEFIPYVVFTVIGAAVIYVLGGVGLNAWRNGSLIPPPTKLQRYDCSAPLGNFSVYYLHGTDRVQIKTANGLLDGTVQQNRFDWQGFANDRSLLGFAPPSEIVFDNAKTLRVSGPDLKDVVCTSTAEAGSERRAIVQ</sequence>
<dbReference type="Proteomes" id="UP000260665">
    <property type="component" value="Unassembled WGS sequence"/>
</dbReference>
<feature type="transmembrane region" description="Helical" evidence="1">
    <location>
        <begin position="18"/>
        <end position="40"/>
    </location>
</feature>